<dbReference type="Gene3D" id="3.10.450.360">
    <property type="match status" value="1"/>
</dbReference>
<keyword evidence="3" id="KW-1185">Reference proteome</keyword>
<gene>
    <name evidence="2" type="ORF">SAMN02745131_02809</name>
</gene>
<dbReference type="SUPFAM" id="SSF160574">
    <property type="entry name" value="BT0923-like"/>
    <property type="match status" value="1"/>
</dbReference>
<dbReference type="AlphaFoldDB" id="A0A1M5C8I1"/>
<name>A0A1M5C8I1_9BACT</name>
<dbReference type="Proteomes" id="UP000184048">
    <property type="component" value="Unassembled WGS sequence"/>
</dbReference>
<dbReference type="OrthoDB" id="674838at2"/>
<organism evidence="2 3">
    <name type="scientific">Flavisolibacter ginsengisoli DSM 18119</name>
    <dbReference type="NCBI Taxonomy" id="1121884"/>
    <lineage>
        <taxon>Bacteria</taxon>
        <taxon>Pseudomonadati</taxon>
        <taxon>Bacteroidota</taxon>
        <taxon>Chitinophagia</taxon>
        <taxon>Chitinophagales</taxon>
        <taxon>Chitinophagaceae</taxon>
        <taxon>Flavisolibacter</taxon>
    </lineage>
</organism>
<feature type="signal peptide" evidence="1">
    <location>
        <begin position="1"/>
        <end position="21"/>
    </location>
</feature>
<proteinExistence type="predicted"/>
<protein>
    <submittedName>
        <fullName evidence="2">Uncharacterized protein</fullName>
    </submittedName>
</protein>
<dbReference type="STRING" id="1121884.SAMN02745131_02809"/>
<dbReference type="EMBL" id="FQUU01000012">
    <property type="protein sequence ID" value="SHF50907.1"/>
    <property type="molecule type" value="Genomic_DNA"/>
</dbReference>
<evidence type="ECO:0000313" key="2">
    <source>
        <dbReference type="EMBL" id="SHF50907.1"/>
    </source>
</evidence>
<feature type="chain" id="PRO_5012815859" evidence="1">
    <location>
        <begin position="22"/>
        <end position="146"/>
    </location>
</feature>
<reference evidence="2 3" key="1">
    <citation type="submission" date="2016-11" db="EMBL/GenBank/DDBJ databases">
        <authorList>
            <person name="Jaros S."/>
            <person name="Januszkiewicz K."/>
            <person name="Wedrychowicz H."/>
        </authorList>
    </citation>
    <scope>NUCLEOTIDE SEQUENCE [LARGE SCALE GENOMIC DNA]</scope>
    <source>
        <strain evidence="2 3">DSM 18119</strain>
    </source>
</reference>
<evidence type="ECO:0000256" key="1">
    <source>
        <dbReference type="SAM" id="SignalP"/>
    </source>
</evidence>
<evidence type="ECO:0000313" key="3">
    <source>
        <dbReference type="Proteomes" id="UP000184048"/>
    </source>
</evidence>
<accession>A0A1M5C8I1</accession>
<dbReference type="RefSeq" id="WP_139256444.1">
    <property type="nucleotide sequence ID" value="NZ_FQUU01000012.1"/>
</dbReference>
<sequence length="146" mass="16629">MKRFLITLTVLFSLISMSSFASDSKVDSRVLKSFETSFKNATEVDWTVTNNFYKAKFSLNGQYVAAYFDASGNMIAITRNISSTQLPISLQTNLKNNYEGFWISDLFEVANEEGTTYYVTVENADTKLILKSSNSDWVTYQKERKS</sequence>
<keyword evidence="1" id="KW-0732">Signal</keyword>